<name>A0A2N0BJI4_9LEPT</name>
<reference evidence="2 4" key="2">
    <citation type="journal article" date="2018" name="Microb. Genom.">
        <title>Deciphering the unexplored Leptospira diversity from soils uncovers genomic evolution to virulence.</title>
        <authorList>
            <person name="Thibeaux R."/>
            <person name="Iraola G."/>
            <person name="Ferres I."/>
            <person name="Bierque E."/>
            <person name="Girault D."/>
            <person name="Soupe-Gilbert M.E."/>
            <person name="Picardeau M."/>
            <person name="Goarant C."/>
        </authorList>
    </citation>
    <scope>NUCLEOTIDE SEQUENCE [LARGE SCALE GENOMIC DNA]</scope>
    <source>
        <strain evidence="2 4">ATI7-C-A5</strain>
    </source>
</reference>
<evidence type="ECO:0000256" key="1">
    <source>
        <dbReference type="SAM" id="MobiDB-lite"/>
    </source>
</evidence>
<gene>
    <name evidence="2" type="ORF">CH379_014340</name>
    <name evidence="3" type="ORF">CH379_01820</name>
</gene>
<feature type="compositionally biased region" description="Polar residues" evidence="1">
    <location>
        <begin position="31"/>
        <end position="43"/>
    </location>
</feature>
<sequence length="265" mass="28014">MAGLALLISGQSPAPYPDGGGDPPPPDPETSGPQLNDLASQTNYGISSSGDFQSIRITFLLNTVVAYPVTYKAYLGRPTLMQLNADGVSVSNYLQETSNTEPGSSNRFLFTTPETSQSYKVIVIAQSSFGNSSKEIITTPPTPPVGPCAGAVALPTTIGNCADHCIVATLNGNRIELVSRFANPAMMAYLYLDLTTSYASGGTGPTPFEYVEQFDAPAGVYEARSDFDRGTYPNACFDISSYGVKDDGTPGGFSDHYLFGKIIVP</sequence>
<accession>A0A2N0BDN9</accession>
<organism evidence="3">
    <name type="scientific">Leptospira ellisii</name>
    <dbReference type="NCBI Taxonomy" id="2023197"/>
    <lineage>
        <taxon>Bacteria</taxon>
        <taxon>Pseudomonadati</taxon>
        <taxon>Spirochaetota</taxon>
        <taxon>Spirochaetia</taxon>
        <taxon>Leptospirales</taxon>
        <taxon>Leptospiraceae</taxon>
        <taxon>Leptospira</taxon>
    </lineage>
</organism>
<dbReference type="EMBL" id="NPEF02000016">
    <property type="protein sequence ID" value="MDV6236804.1"/>
    <property type="molecule type" value="Genomic_DNA"/>
</dbReference>
<proteinExistence type="predicted"/>
<accession>A0A2N0BJI4</accession>
<evidence type="ECO:0000313" key="2">
    <source>
        <dbReference type="EMBL" id="MDV6236804.1"/>
    </source>
</evidence>
<evidence type="ECO:0000313" key="4">
    <source>
        <dbReference type="Proteomes" id="UP000232122"/>
    </source>
</evidence>
<evidence type="ECO:0000313" key="3">
    <source>
        <dbReference type="EMBL" id="PJZ94581.1"/>
    </source>
</evidence>
<dbReference type="EMBL" id="NPEF01000010">
    <property type="protein sequence ID" value="PJZ94581.1"/>
    <property type="molecule type" value="Genomic_DNA"/>
</dbReference>
<reference evidence="3" key="1">
    <citation type="submission" date="2017-07" db="EMBL/GenBank/DDBJ databases">
        <title>Leptospira spp. isolated from tropical soils.</title>
        <authorList>
            <person name="Thibeaux R."/>
            <person name="Iraola G."/>
            <person name="Ferres I."/>
            <person name="Bierque E."/>
            <person name="Girault D."/>
            <person name="Soupe-Gilbert M.-E."/>
            <person name="Picardeau M."/>
            <person name="Goarant C."/>
        </authorList>
    </citation>
    <scope>NUCLEOTIDE SEQUENCE [LARGE SCALE GENOMIC DNA]</scope>
    <source>
        <strain evidence="3">ATI7-C-A5</strain>
    </source>
</reference>
<keyword evidence="4" id="KW-1185">Reference proteome</keyword>
<comment type="caution">
    <text evidence="3">The sequence shown here is derived from an EMBL/GenBank/DDBJ whole genome shotgun (WGS) entry which is preliminary data.</text>
</comment>
<dbReference type="RefSeq" id="WP_100747412.1">
    <property type="nucleotide sequence ID" value="NZ_NPEF02000016.1"/>
</dbReference>
<dbReference type="AlphaFoldDB" id="A0A2N0BJI4"/>
<protein>
    <submittedName>
        <fullName evidence="3">Uncharacterized protein</fullName>
    </submittedName>
</protein>
<reference evidence="2" key="3">
    <citation type="submission" date="2023-10" db="EMBL/GenBank/DDBJ databases">
        <authorList>
            <person name="Picardeau M."/>
            <person name="Thibeaux R."/>
        </authorList>
    </citation>
    <scope>NUCLEOTIDE SEQUENCE</scope>
    <source>
        <strain evidence="2">ATI7-C-A5</strain>
    </source>
</reference>
<dbReference type="Proteomes" id="UP000232122">
    <property type="component" value="Unassembled WGS sequence"/>
</dbReference>
<feature type="region of interest" description="Disordered" evidence="1">
    <location>
        <begin position="1"/>
        <end position="43"/>
    </location>
</feature>